<evidence type="ECO:0008006" key="5">
    <source>
        <dbReference type="Google" id="ProtNLM"/>
    </source>
</evidence>
<sequence>MSSPPESKSPKGKSPEIKSPAKSPKSCPTPSEKSEESGAQSPASESPQQLGPEGIEVDGYDDESGIIMGSVVTDTTSLRDSIMAYKFENNRRYYAFQDGAYYSPNDETQQRAEDLMHEMFTIILNGNYTIAEIPTTIQKALDIGTGTGMWAIDFADRYPGTEVVGVDLSPIQPHFVPPNCKFEVDDITREWTYGHNSLDLVHVRAMTGCVPDWVFFYKQAAQVLRSGGIIEHMELFGIAHSDDGSLKPDSPLVRWVREFRRIGDAMGKSFFFSDTMERDMQAVGLETTITKIKVPIGPWAKDPTLKLWGDWNRQFLLMGLEGFAMRGLTEALGYSYEDAQVFIAEVRAQIQDPKVHSYVYL</sequence>
<dbReference type="Proteomes" id="UP000033483">
    <property type="component" value="Unassembled WGS sequence"/>
</dbReference>
<feature type="region of interest" description="Disordered" evidence="2">
    <location>
        <begin position="1"/>
        <end position="61"/>
    </location>
</feature>
<keyword evidence="4" id="KW-1185">Reference proteome</keyword>
<evidence type="ECO:0000256" key="2">
    <source>
        <dbReference type="SAM" id="MobiDB-lite"/>
    </source>
</evidence>
<dbReference type="SUPFAM" id="SSF53335">
    <property type="entry name" value="S-adenosyl-L-methionine-dependent methyltransferases"/>
    <property type="match status" value="1"/>
</dbReference>
<organism evidence="3 4">
    <name type="scientific">Thielaviopsis punctulata</name>
    <dbReference type="NCBI Taxonomy" id="72032"/>
    <lineage>
        <taxon>Eukaryota</taxon>
        <taxon>Fungi</taxon>
        <taxon>Dikarya</taxon>
        <taxon>Ascomycota</taxon>
        <taxon>Pezizomycotina</taxon>
        <taxon>Sordariomycetes</taxon>
        <taxon>Hypocreomycetidae</taxon>
        <taxon>Microascales</taxon>
        <taxon>Ceratocystidaceae</taxon>
        <taxon>Thielaviopsis</taxon>
    </lineage>
</organism>
<evidence type="ECO:0000313" key="3">
    <source>
        <dbReference type="EMBL" id="KKA29006.1"/>
    </source>
</evidence>
<proteinExistence type="inferred from homology"/>
<dbReference type="CDD" id="cd02440">
    <property type="entry name" value="AdoMet_MTases"/>
    <property type="match status" value="1"/>
</dbReference>
<evidence type="ECO:0000313" key="4">
    <source>
        <dbReference type="Proteomes" id="UP000033483"/>
    </source>
</evidence>
<reference evidence="3 4" key="1">
    <citation type="submission" date="2015-03" db="EMBL/GenBank/DDBJ databases">
        <authorList>
            <person name="Radwan O."/>
            <person name="Al-Naeli F.A."/>
            <person name="Rendon G.A."/>
            <person name="Fields C."/>
        </authorList>
    </citation>
    <scope>NUCLEOTIDE SEQUENCE [LARGE SCALE GENOMIC DNA]</scope>
    <source>
        <strain evidence="3">CR-DP1</strain>
    </source>
</reference>
<feature type="compositionally biased region" description="Polar residues" evidence="2">
    <location>
        <begin position="26"/>
        <end position="49"/>
    </location>
</feature>
<dbReference type="InterPro" id="IPR029063">
    <property type="entry name" value="SAM-dependent_MTases_sf"/>
</dbReference>
<dbReference type="AlphaFoldDB" id="A0A0F4ZFW3"/>
<comment type="similarity">
    <text evidence="1">Belongs to the methyltransferase superfamily. LaeA methyltransferase family.</text>
</comment>
<dbReference type="OrthoDB" id="184880at2759"/>
<comment type="caution">
    <text evidence="3">The sequence shown here is derived from an EMBL/GenBank/DDBJ whole genome shotgun (WGS) entry which is preliminary data.</text>
</comment>
<dbReference type="GO" id="GO:0008168">
    <property type="term" value="F:methyltransferase activity"/>
    <property type="evidence" value="ECO:0007669"/>
    <property type="project" value="TreeGrafter"/>
</dbReference>
<accession>A0A0F4ZFW3</accession>
<evidence type="ECO:0000256" key="1">
    <source>
        <dbReference type="ARBA" id="ARBA00038158"/>
    </source>
</evidence>
<gene>
    <name evidence="3" type="ORF">TD95_004682</name>
</gene>
<dbReference type="Gene3D" id="3.40.50.150">
    <property type="entry name" value="Vaccinia Virus protein VP39"/>
    <property type="match status" value="1"/>
</dbReference>
<dbReference type="EMBL" id="LAEV01001069">
    <property type="protein sequence ID" value="KKA29006.1"/>
    <property type="molecule type" value="Genomic_DNA"/>
</dbReference>
<dbReference type="PANTHER" id="PTHR43591">
    <property type="entry name" value="METHYLTRANSFERASE"/>
    <property type="match status" value="1"/>
</dbReference>
<protein>
    <recommendedName>
        <fullName evidence="5">Methyltransferase domain-containing protein</fullName>
    </recommendedName>
</protein>
<name>A0A0F4ZFW3_9PEZI</name>
<dbReference type="Pfam" id="PF13489">
    <property type="entry name" value="Methyltransf_23"/>
    <property type="match status" value="1"/>
</dbReference>
<dbReference type="PANTHER" id="PTHR43591:SF10">
    <property type="entry name" value="ABC TRANSMEMBRANE TYPE-1 DOMAIN-CONTAINING PROTEIN-RELATED"/>
    <property type="match status" value="1"/>
</dbReference>